<dbReference type="PANTHER" id="PTHR11693:SF22">
    <property type="entry name" value="ATP SYNTHASE SUBUNIT GAMMA, MITOCHONDRIAL"/>
    <property type="match status" value="1"/>
</dbReference>
<keyword evidence="8" id="KW-0066">ATP synthesis</keyword>
<evidence type="ECO:0000256" key="6">
    <source>
        <dbReference type="ARBA" id="ARBA00023136"/>
    </source>
</evidence>
<dbReference type="GO" id="GO:0046933">
    <property type="term" value="F:proton-transporting ATP synthase activity, rotational mechanism"/>
    <property type="evidence" value="ECO:0007669"/>
    <property type="project" value="InterPro"/>
</dbReference>
<evidence type="ECO:0000313" key="9">
    <source>
        <dbReference type="EMBL" id="MPM57976.1"/>
    </source>
</evidence>
<comment type="subcellular location">
    <subcellularLocation>
        <location evidence="1">Membrane</location>
        <topology evidence="1">Peripheral membrane protein</topology>
    </subcellularLocation>
</comment>
<accession>A0A645AYV5</accession>
<dbReference type="Pfam" id="PF00231">
    <property type="entry name" value="ATP-synt"/>
    <property type="match status" value="1"/>
</dbReference>
<sequence>MLAQFTQWPEKLDLQDVIPLLDLVKKAYLAQEIKSIDVLYTDFINTLKQETKIISLLPFTELKIEGLQGEDSLRVETKQPEKVENKEEYLLEPNQTELLDFLLNYYLEVSFFHLMLEAAASEHSARMVAMKNASENAKELVEVLRLEFNKTRQAAITNELLDITTAMKSLQK</sequence>
<comment type="caution">
    <text evidence="9">The sequence shown here is derived from an EMBL/GenBank/DDBJ whole genome shotgun (WGS) entry which is preliminary data.</text>
</comment>
<proteinExistence type="inferred from homology"/>
<comment type="similarity">
    <text evidence="2">Belongs to the ATPase gamma chain family.</text>
</comment>
<dbReference type="PRINTS" id="PR00126">
    <property type="entry name" value="ATPASEGAMMA"/>
</dbReference>
<keyword evidence="7" id="KW-0139">CF(1)</keyword>
<protein>
    <submittedName>
        <fullName evidence="9">ATP synthase gamma chain</fullName>
    </submittedName>
</protein>
<dbReference type="InterPro" id="IPR000131">
    <property type="entry name" value="ATP_synth_F1_gsu"/>
</dbReference>
<evidence type="ECO:0000256" key="4">
    <source>
        <dbReference type="ARBA" id="ARBA00022781"/>
    </source>
</evidence>
<evidence type="ECO:0000256" key="2">
    <source>
        <dbReference type="ARBA" id="ARBA00007681"/>
    </source>
</evidence>
<dbReference type="AlphaFoldDB" id="A0A645AYV5"/>
<dbReference type="GO" id="GO:0045259">
    <property type="term" value="C:proton-transporting ATP synthase complex"/>
    <property type="evidence" value="ECO:0007669"/>
    <property type="project" value="UniProtKB-KW"/>
</dbReference>
<keyword evidence="3" id="KW-0813">Transport</keyword>
<gene>
    <name evidence="9" type="primary">atpG_25</name>
    <name evidence="9" type="ORF">SDC9_104805</name>
</gene>
<keyword evidence="4" id="KW-0375">Hydrogen ion transport</keyword>
<dbReference type="Gene3D" id="3.40.1380.10">
    <property type="match status" value="1"/>
</dbReference>
<reference evidence="9" key="1">
    <citation type="submission" date="2019-08" db="EMBL/GenBank/DDBJ databases">
        <authorList>
            <person name="Kucharzyk K."/>
            <person name="Murdoch R.W."/>
            <person name="Higgins S."/>
            <person name="Loffler F."/>
        </authorList>
    </citation>
    <scope>NUCLEOTIDE SEQUENCE</scope>
</reference>
<dbReference type="InterPro" id="IPR035968">
    <property type="entry name" value="ATP_synth_F1_ATPase_gsu"/>
</dbReference>
<evidence type="ECO:0000256" key="1">
    <source>
        <dbReference type="ARBA" id="ARBA00004170"/>
    </source>
</evidence>
<evidence type="ECO:0000256" key="3">
    <source>
        <dbReference type="ARBA" id="ARBA00022448"/>
    </source>
</evidence>
<keyword evidence="6" id="KW-0472">Membrane</keyword>
<keyword evidence="5" id="KW-0406">Ion transport</keyword>
<organism evidence="9">
    <name type="scientific">bioreactor metagenome</name>
    <dbReference type="NCBI Taxonomy" id="1076179"/>
    <lineage>
        <taxon>unclassified sequences</taxon>
        <taxon>metagenomes</taxon>
        <taxon>ecological metagenomes</taxon>
    </lineage>
</organism>
<name>A0A645AYV5_9ZZZZ</name>
<dbReference type="EMBL" id="VSSQ01016536">
    <property type="protein sequence ID" value="MPM57976.1"/>
    <property type="molecule type" value="Genomic_DNA"/>
</dbReference>
<evidence type="ECO:0000256" key="8">
    <source>
        <dbReference type="ARBA" id="ARBA00023310"/>
    </source>
</evidence>
<evidence type="ECO:0000256" key="5">
    <source>
        <dbReference type="ARBA" id="ARBA00023065"/>
    </source>
</evidence>
<dbReference type="Gene3D" id="1.10.287.80">
    <property type="entry name" value="ATP synthase, gamma subunit, helix hairpin domain"/>
    <property type="match status" value="1"/>
</dbReference>
<evidence type="ECO:0000256" key="7">
    <source>
        <dbReference type="ARBA" id="ARBA00023196"/>
    </source>
</evidence>
<dbReference type="PANTHER" id="PTHR11693">
    <property type="entry name" value="ATP SYNTHASE GAMMA CHAIN"/>
    <property type="match status" value="1"/>
</dbReference>
<dbReference type="SUPFAM" id="SSF52943">
    <property type="entry name" value="ATP synthase (F1-ATPase), gamma subunit"/>
    <property type="match status" value="1"/>
</dbReference>